<dbReference type="FunFam" id="1.10.510.10:FF:000024">
    <property type="entry name" value="Probable serine/threonine-protein kinase cot-1"/>
    <property type="match status" value="1"/>
</dbReference>
<dbReference type="GO" id="GO:0007010">
    <property type="term" value="P:cytoskeleton organization"/>
    <property type="evidence" value="ECO:0007669"/>
    <property type="project" value="UniProtKB-ARBA"/>
</dbReference>
<dbReference type="InParanoid" id="S8E114"/>
<evidence type="ECO:0000256" key="3">
    <source>
        <dbReference type="ARBA" id="ARBA00022553"/>
    </source>
</evidence>
<feature type="compositionally biased region" description="Basic and acidic residues" evidence="11">
    <location>
        <begin position="346"/>
        <end position="356"/>
    </location>
</feature>
<gene>
    <name evidence="13" type="ORF">FOMPIDRAFT_1129123</name>
</gene>
<feature type="region of interest" description="Disordered" evidence="11">
    <location>
        <begin position="338"/>
        <end position="371"/>
    </location>
</feature>
<keyword evidence="3" id="KW-0597">Phosphoprotein</keyword>
<dbReference type="EMBL" id="KE504179">
    <property type="protein sequence ID" value="EPS97108.1"/>
    <property type="molecule type" value="Genomic_DNA"/>
</dbReference>
<evidence type="ECO:0000256" key="5">
    <source>
        <dbReference type="ARBA" id="ARBA00022741"/>
    </source>
</evidence>
<dbReference type="PANTHER" id="PTHR24356:SF1">
    <property type="entry name" value="SERINE_THREONINE-PROTEIN KINASE GREATWALL"/>
    <property type="match status" value="1"/>
</dbReference>
<evidence type="ECO:0000313" key="14">
    <source>
        <dbReference type="Proteomes" id="UP000015241"/>
    </source>
</evidence>
<evidence type="ECO:0000256" key="4">
    <source>
        <dbReference type="ARBA" id="ARBA00022679"/>
    </source>
</evidence>
<keyword evidence="10" id="KW-0175">Coiled coil</keyword>
<feature type="coiled-coil region" evidence="10">
    <location>
        <begin position="190"/>
        <end position="217"/>
    </location>
</feature>
<evidence type="ECO:0000256" key="7">
    <source>
        <dbReference type="ARBA" id="ARBA00022840"/>
    </source>
</evidence>
<dbReference type="STRING" id="743788.S8E114"/>
<accession>S8E114</accession>
<reference evidence="13 14" key="1">
    <citation type="journal article" date="2012" name="Science">
        <title>The Paleozoic origin of enzymatic lignin decomposition reconstructed from 31 fungal genomes.</title>
        <authorList>
            <person name="Floudas D."/>
            <person name="Binder M."/>
            <person name="Riley R."/>
            <person name="Barry K."/>
            <person name="Blanchette R.A."/>
            <person name="Henrissat B."/>
            <person name="Martinez A.T."/>
            <person name="Otillar R."/>
            <person name="Spatafora J.W."/>
            <person name="Yadav J.S."/>
            <person name="Aerts A."/>
            <person name="Benoit I."/>
            <person name="Boyd A."/>
            <person name="Carlson A."/>
            <person name="Copeland A."/>
            <person name="Coutinho P.M."/>
            <person name="de Vries R.P."/>
            <person name="Ferreira P."/>
            <person name="Findley K."/>
            <person name="Foster B."/>
            <person name="Gaskell J."/>
            <person name="Glotzer D."/>
            <person name="Gorecki P."/>
            <person name="Heitman J."/>
            <person name="Hesse C."/>
            <person name="Hori C."/>
            <person name="Igarashi K."/>
            <person name="Jurgens J.A."/>
            <person name="Kallen N."/>
            <person name="Kersten P."/>
            <person name="Kohler A."/>
            <person name="Kuees U."/>
            <person name="Kumar T.K.A."/>
            <person name="Kuo A."/>
            <person name="LaButti K."/>
            <person name="Larrondo L.F."/>
            <person name="Lindquist E."/>
            <person name="Ling A."/>
            <person name="Lombard V."/>
            <person name="Lucas S."/>
            <person name="Lundell T."/>
            <person name="Martin R."/>
            <person name="McLaughlin D.J."/>
            <person name="Morgenstern I."/>
            <person name="Morin E."/>
            <person name="Murat C."/>
            <person name="Nagy L.G."/>
            <person name="Nolan M."/>
            <person name="Ohm R.A."/>
            <person name="Patyshakuliyeva A."/>
            <person name="Rokas A."/>
            <person name="Ruiz-Duenas F.J."/>
            <person name="Sabat G."/>
            <person name="Salamov A."/>
            <person name="Samejima M."/>
            <person name="Schmutz J."/>
            <person name="Slot J.C."/>
            <person name="St John F."/>
            <person name="Stenlid J."/>
            <person name="Sun H."/>
            <person name="Sun S."/>
            <person name="Syed K."/>
            <person name="Tsang A."/>
            <person name="Wiebenga A."/>
            <person name="Young D."/>
            <person name="Pisabarro A."/>
            <person name="Eastwood D.C."/>
            <person name="Martin F."/>
            <person name="Cullen D."/>
            <person name="Grigoriev I.V."/>
            <person name="Hibbett D.S."/>
        </authorList>
    </citation>
    <scope>NUCLEOTIDE SEQUENCE</scope>
    <source>
        <strain evidence="14">FP-58527</strain>
    </source>
</reference>
<dbReference type="GO" id="GO:0035556">
    <property type="term" value="P:intracellular signal transduction"/>
    <property type="evidence" value="ECO:0007669"/>
    <property type="project" value="TreeGrafter"/>
</dbReference>
<dbReference type="PROSITE" id="PS50011">
    <property type="entry name" value="PROTEIN_KINASE_DOM"/>
    <property type="match status" value="1"/>
</dbReference>
<protein>
    <recommendedName>
        <fullName evidence="1">non-specific serine/threonine protein kinase</fullName>
        <ecNumber evidence="1">2.7.11.1</ecNumber>
    </recommendedName>
</protein>
<comment type="catalytic activity">
    <reaction evidence="8">
        <text>L-threonyl-[protein] + ATP = O-phospho-L-threonyl-[protein] + ADP + H(+)</text>
        <dbReference type="Rhea" id="RHEA:46608"/>
        <dbReference type="Rhea" id="RHEA-COMP:11060"/>
        <dbReference type="Rhea" id="RHEA-COMP:11605"/>
        <dbReference type="ChEBI" id="CHEBI:15378"/>
        <dbReference type="ChEBI" id="CHEBI:30013"/>
        <dbReference type="ChEBI" id="CHEBI:30616"/>
        <dbReference type="ChEBI" id="CHEBI:61977"/>
        <dbReference type="ChEBI" id="CHEBI:456216"/>
        <dbReference type="EC" id="2.7.11.1"/>
    </reaction>
</comment>
<evidence type="ECO:0000256" key="6">
    <source>
        <dbReference type="ARBA" id="ARBA00022777"/>
    </source>
</evidence>
<dbReference type="eggNOG" id="KOG0695">
    <property type="taxonomic scope" value="Eukaryota"/>
</dbReference>
<dbReference type="GO" id="GO:0005524">
    <property type="term" value="F:ATP binding"/>
    <property type="evidence" value="ECO:0007669"/>
    <property type="project" value="UniProtKB-KW"/>
</dbReference>
<dbReference type="InterPro" id="IPR000719">
    <property type="entry name" value="Prot_kinase_dom"/>
</dbReference>
<dbReference type="EC" id="2.7.11.1" evidence="1"/>
<evidence type="ECO:0000259" key="12">
    <source>
        <dbReference type="PROSITE" id="PS50011"/>
    </source>
</evidence>
<evidence type="ECO:0000256" key="9">
    <source>
        <dbReference type="ARBA" id="ARBA00048679"/>
    </source>
</evidence>
<name>S8E114_FOMSC</name>
<dbReference type="HOGENOM" id="CLU_614782_0_0_1"/>
<evidence type="ECO:0000256" key="2">
    <source>
        <dbReference type="ARBA" id="ARBA00022527"/>
    </source>
</evidence>
<dbReference type="PROSITE" id="PS00108">
    <property type="entry name" value="PROTEIN_KINASE_ST"/>
    <property type="match status" value="1"/>
</dbReference>
<keyword evidence="4" id="KW-0808">Transferase</keyword>
<feature type="non-terminal residue" evidence="13">
    <location>
        <position position="1"/>
    </location>
</feature>
<organism evidence="13 14">
    <name type="scientific">Fomitopsis schrenkii</name>
    <name type="common">Brown rot fungus</name>
    <dbReference type="NCBI Taxonomy" id="2126942"/>
    <lineage>
        <taxon>Eukaryota</taxon>
        <taxon>Fungi</taxon>
        <taxon>Dikarya</taxon>
        <taxon>Basidiomycota</taxon>
        <taxon>Agaricomycotina</taxon>
        <taxon>Agaricomycetes</taxon>
        <taxon>Polyporales</taxon>
        <taxon>Fomitopsis</taxon>
    </lineage>
</organism>
<dbReference type="Proteomes" id="UP000015241">
    <property type="component" value="Unassembled WGS sequence"/>
</dbReference>
<evidence type="ECO:0000256" key="10">
    <source>
        <dbReference type="SAM" id="Coils"/>
    </source>
</evidence>
<evidence type="ECO:0000313" key="13">
    <source>
        <dbReference type="EMBL" id="EPS97108.1"/>
    </source>
</evidence>
<keyword evidence="7" id="KW-0067">ATP-binding</keyword>
<sequence length="446" mass="49745">LLGKGGQGTVLLVEHKQAGTIHALKIMAKYPESLTADDKENRLPGEKPKEGRNIGLEVRKAEKVHKRIFEEHAIMRFLALQPRNMTTCFLDLQASFHDSGNFFFLTGYATRGDLWTEIERYKATGMPDSMVLGYAAEIIHILTTLHSFSVLHRDFKPDNILIDANGHLLLADFGISRAFQLPSDARPWVKDELRTEIEELQQRKENLRKVVRMQLAARHMTLSVCGTPGFVAPEIYQGPAYSYGADVWAAGVIVYKMVFGKLPFGLVKKMDMQDRVKQTCLGTLDFPEDPRRPVSPALKDLLSKMLEQDPSKRPSARDLKYHPYFATIDWDAIARRDGTGPGAHARAMEKKSDKKVAVPKGGPHPSGQDHTPWIDWVAPALHDRFAAASAASDHTQAVEPVVQDTSSKATPGSIRRTKSSRLMQRCKSLWKLTPSQMDLNAAAAMG</sequence>
<dbReference type="SUPFAM" id="SSF56112">
    <property type="entry name" value="Protein kinase-like (PK-like)"/>
    <property type="match status" value="1"/>
</dbReference>
<dbReference type="Gene3D" id="3.30.200.20">
    <property type="entry name" value="Phosphorylase Kinase, domain 1"/>
    <property type="match status" value="1"/>
</dbReference>
<dbReference type="OrthoDB" id="68483at2759"/>
<dbReference type="InterPro" id="IPR011009">
    <property type="entry name" value="Kinase-like_dom_sf"/>
</dbReference>
<evidence type="ECO:0000256" key="8">
    <source>
        <dbReference type="ARBA" id="ARBA00047899"/>
    </source>
</evidence>
<keyword evidence="5" id="KW-0547">Nucleotide-binding</keyword>
<evidence type="ECO:0000256" key="11">
    <source>
        <dbReference type="SAM" id="MobiDB-lite"/>
    </source>
</evidence>
<keyword evidence="2" id="KW-0723">Serine/threonine-protein kinase</keyword>
<dbReference type="InterPro" id="IPR050236">
    <property type="entry name" value="Ser_Thr_kinase_AGC"/>
</dbReference>
<dbReference type="GO" id="GO:0004674">
    <property type="term" value="F:protein serine/threonine kinase activity"/>
    <property type="evidence" value="ECO:0007669"/>
    <property type="project" value="UniProtKB-KW"/>
</dbReference>
<evidence type="ECO:0000256" key="1">
    <source>
        <dbReference type="ARBA" id="ARBA00012513"/>
    </source>
</evidence>
<feature type="region of interest" description="Disordered" evidence="11">
    <location>
        <begin position="391"/>
        <end position="420"/>
    </location>
</feature>
<dbReference type="AlphaFoldDB" id="S8E114"/>
<dbReference type="PANTHER" id="PTHR24356">
    <property type="entry name" value="SERINE/THREONINE-PROTEIN KINASE"/>
    <property type="match status" value="1"/>
</dbReference>
<feature type="domain" description="Protein kinase" evidence="12">
    <location>
        <begin position="1"/>
        <end position="325"/>
    </location>
</feature>
<dbReference type="Gene3D" id="1.10.510.10">
    <property type="entry name" value="Transferase(Phosphotransferase) domain 1"/>
    <property type="match status" value="1"/>
</dbReference>
<proteinExistence type="predicted"/>
<keyword evidence="6" id="KW-0418">Kinase</keyword>
<dbReference type="InterPro" id="IPR008271">
    <property type="entry name" value="Ser/Thr_kinase_AS"/>
</dbReference>
<dbReference type="Pfam" id="PF00069">
    <property type="entry name" value="Pkinase"/>
    <property type="match status" value="1"/>
</dbReference>
<comment type="catalytic activity">
    <reaction evidence="9">
        <text>L-seryl-[protein] + ATP = O-phospho-L-seryl-[protein] + ADP + H(+)</text>
        <dbReference type="Rhea" id="RHEA:17989"/>
        <dbReference type="Rhea" id="RHEA-COMP:9863"/>
        <dbReference type="Rhea" id="RHEA-COMP:11604"/>
        <dbReference type="ChEBI" id="CHEBI:15378"/>
        <dbReference type="ChEBI" id="CHEBI:29999"/>
        <dbReference type="ChEBI" id="CHEBI:30616"/>
        <dbReference type="ChEBI" id="CHEBI:83421"/>
        <dbReference type="ChEBI" id="CHEBI:456216"/>
        <dbReference type="EC" id="2.7.11.1"/>
    </reaction>
</comment>
<keyword evidence="14" id="KW-1185">Reference proteome</keyword>